<dbReference type="STRING" id="742152.A0A2H3IYY7"/>
<organism evidence="3 4">
    <name type="scientific">Wolfiporia cocos (strain MD-104)</name>
    <name type="common">Brown rot fungus</name>
    <dbReference type="NCBI Taxonomy" id="742152"/>
    <lineage>
        <taxon>Eukaryota</taxon>
        <taxon>Fungi</taxon>
        <taxon>Dikarya</taxon>
        <taxon>Basidiomycota</taxon>
        <taxon>Agaricomycotina</taxon>
        <taxon>Agaricomycetes</taxon>
        <taxon>Polyporales</taxon>
        <taxon>Phaeolaceae</taxon>
        <taxon>Wolfiporia</taxon>
    </lineage>
</organism>
<evidence type="ECO:0000313" key="3">
    <source>
        <dbReference type="EMBL" id="PCH34941.1"/>
    </source>
</evidence>
<proteinExistence type="predicted"/>
<dbReference type="AlphaFoldDB" id="A0A2H3IYY7"/>
<evidence type="ECO:0000313" key="4">
    <source>
        <dbReference type="Proteomes" id="UP000218811"/>
    </source>
</evidence>
<evidence type="ECO:0000256" key="1">
    <source>
        <dbReference type="SAM" id="MobiDB-lite"/>
    </source>
</evidence>
<sequence>MSEDIVSQHETAEFAAAPKIEIYLSSSAASEDRCEGRAAEGSCIEGNAVTVAKFASRSLPLGVRWREVLEHLPSSSVPAAKSSSNRTFGEILVDIVWTIDAELEDILADAKSFAGADSANPDVDSADRDAVTKVLRAKEKTESEKETLVKLVKRLLGDLRQEVDPYKDGSLNKFNLLREQSEGYSKLVTELTSSLGPPHSPETGRPTESLAARY</sequence>
<dbReference type="InterPro" id="IPR032302">
    <property type="entry name" value="THOC2_N"/>
</dbReference>
<feature type="domain" description="THO complex subunit 2 N-terminal" evidence="2">
    <location>
        <begin position="171"/>
        <end position="194"/>
    </location>
</feature>
<feature type="region of interest" description="Disordered" evidence="1">
    <location>
        <begin position="191"/>
        <end position="214"/>
    </location>
</feature>
<accession>A0A2H3IYY7</accession>
<keyword evidence="4" id="KW-1185">Reference proteome</keyword>
<name>A0A2H3IYY7_WOLCO</name>
<reference evidence="3 4" key="1">
    <citation type="journal article" date="2012" name="Science">
        <title>The Paleozoic origin of enzymatic lignin decomposition reconstructed from 31 fungal genomes.</title>
        <authorList>
            <person name="Floudas D."/>
            <person name="Binder M."/>
            <person name="Riley R."/>
            <person name="Barry K."/>
            <person name="Blanchette R.A."/>
            <person name="Henrissat B."/>
            <person name="Martinez A.T."/>
            <person name="Otillar R."/>
            <person name="Spatafora J.W."/>
            <person name="Yadav J.S."/>
            <person name="Aerts A."/>
            <person name="Benoit I."/>
            <person name="Boyd A."/>
            <person name="Carlson A."/>
            <person name="Copeland A."/>
            <person name="Coutinho P.M."/>
            <person name="de Vries R.P."/>
            <person name="Ferreira P."/>
            <person name="Findley K."/>
            <person name="Foster B."/>
            <person name="Gaskell J."/>
            <person name="Glotzer D."/>
            <person name="Gorecki P."/>
            <person name="Heitman J."/>
            <person name="Hesse C."/>
            <person name="Hori C."/>
            <person name="Igarashi K."/>
            <person name="Jurgens J.A."/>
            <person name="Kallen N."/>
            <person name="Kersten P."/>
            <person name="Kohler A."/>
            <person name="Kuees U."/>
            <person name="Kumar T.K.A."/>
            <person name="Kuo A."/>
            <person name="LaButti K."/>
            <person name="Larrondo L.F."/>
            <person name="Lindquist E."/>
            <person name="Ling A."/>
            <person name="Lombard V."/>
            <person name="Lucas S."/>
            <person name="Lundell T."/>
            <person name="Martin R."/>
            <person name="McLaughlin D.J."/>
            <person name="Morgenstern I."/>
            <person name="Morin E."/>
            <person name="Murat C."/>
            <person name="Nagy L.G."/>
            <person name="Nolan M."/>
            <person name="Ohm R.A."/>
            <person name="Patyshakuliyeva A."/>
            <person name="Rokas A."/>
            <person name="Ruiz-Duenas F.J."/>
            <person name="Sabat G."/>
            <person name="Salamov A."/>
            <person name="Samejima M."/>
            <person name="Schmutz J."/>
            <person name="Slot J.C."/>
            <person name="St John F."/>
            <person name="Stenlid J."/>
            <person name="Sun H."/>
            <person name="Sun S."/>
            <person name="Syed K."/>
            <person name="Tsang A."/>
            <person name="Wiebenga A."/>
            <person name="Young D."/>
            <person name="Pisabarro A."/>
            <person name="Eastwood D.C."/>
            <person name="Martin F."/>
            <person name="Cullen D."/>
            <person name="Grigoriev I.V."/>
            <person name="Hibbett D.S."/>
        </authorList>
    </citation>
    <scope>NUCLEOTIDE SEQUENCE [LARGE SCALE GENOMIC DNA]</scope>
    <source>
        <strain evidence="3 4">MD-104</strain>
    </source>
</reference>
<protein>
    <recommendedName>
        <fullName evidence="2">THO complex subunit 2 N-terminal domain-containing protein</fullName>
    </recommendedName>
</protein>
<dbReference type="OrthoDB" id="29024at2759"/>
<dbReference type="Proteomes" id="UP000218811">
    <property type="component" value="Unassembled WGS sequence"/>
</dbReference>
<gene>
    <name evidence="3" type="ORF">WOLCODRAFT_159437</name>
</gene>
<evidence type="ECO:0000259" key="2">
    <source>
        <dbReference type="Pfam" id="PF16134"/>
    </source>
</evidence>
<dbReference type="Pfam" id="PF16134">
    <property type="entry name" value="THOC2_N"/>
    <property type="match status" value="1"/>
</dbReference>
<dbReference type="EMBL" id="KB467840">
    <property type="protein sequence ID" value="PCH34941.1"/>
    <property type="molecule type" value="Genomic_DNA"/>
</dbReference>